<evidence type="ECO:0000313" key="2">
    <source>
        <dbReference type="Proteomes" id="UP000605970"/>
    </source>
</evidence>
<sequence>FSVYPNLQNEKGVKLKQNKLFQECAVKRGNNIETVVKHIELSSKQILFFSKGEHVYFSQQQNIKENCEKDKTAKMRNVKINHIELLLENGKIKWKNYKDFNLNKKLISVVIKPNKQQHNKQCSAYVNNHFYQIFLCQKVIF</sequence>
<accession>A0A8S9ZNI0</accession>
<dbReference type="AlphaFoldDB" id="A0A8S9ZNI0"/>
<dbReference type="OrthoDB" id="5901705at2759"/>
<reference evidence="1" key="1">
    <citation type="journal article" date="2020" name="Ecol. Evol.">
        <title>Genome structure and content of the rice root-knot nematode (Meloidogyne graminicola).</title>
        <authorList>
            <person name="Phan N.T."/>
            <person name="Danchin E.G.J."/>
            <person name="Klopp C."/>
            <person name="Perfus-Barbeoch L."/>
            <person name="Kozlowski D.K."/>
            <person name="Koutsovoulos G.D."/>
            <person name="Lopez-Roques C."/>
            <person name="Bouchez O."/>
            <person name="Zahm M."/>
            <person name="Besnard G."/>
            <person name="Bellafiore S."/>
        </authorList>
    </citation>
    <scope>NUCLEOTIDE SEQUENCE</scope>
    <source>
        <strain evidence="1">VN-18</strain>
    </source>
</reference>
<dbReference type="Proteomes" id="UP000605970">
    <property type="component" value="Unassembled WGS sequence"/>
</dbReference>
<gene>
    <name evidence="1" type="ORF">Mgra_00005886</name>
</gene>
<keyword evidence="2" id="KW-1185">Reference proteome</keyword>
<organism evidence="1 2">
    <name type="scientific">Meloidogyne graminicola</name>
    <dbReference type="NCBI Taxonomy" id="189291"/>
    <lineage>
        <taxon>Eukaryota</taxon>
        <taxon>Metazoa</taxon>
        <taxon>Ecdysozoa</taxon>
        <taxon>Nematoda</taxon>
        <taxon>Chromadorea</taxon>
        <taxon>Rhabditida</taxon>
        <taxon>Tylenchina</taxon>
        <taxon>Tylenchomorpha</taxon>
        <taxon>Tylenchoidea</taxon>
        <taxon>Meloidogynidae</taxon>
        <taxon>Meloidogyninae</taxon>
        <taxon>Meloidogyne</taxon>
    </lineage>
</organism>
<proteinExistence type="predicted"/>
<name>A0A8S9ZNI0_9BILA</name>
<evidence type="ECO:0000313" key="1">
    <source>
        <dbReference type="EMBL" id="KAF7634738.1"/>
    </source>
</evidence>
<protein>
    <submittedName>
        <fullName evidence="1">Uncharacterized protein</fullName>
    </submittedName>
</protein>
<dbReference type="EMBL" id="JABEBT010000052">
    <property type="protein sequence ID" value="KAF7634738.1"/>
    <property type="molecule type" value="Genomic_DNA"/>
</dbReference>
<feature type="non-terminal residue" evidence="1">
    <location>
        <position position="1"/>
    </location>
</feature>
<comment type="caution">
    <text evidence="1">The sequence shown here is derived from an EMBL/GenBank/DDBJ whole genome shotgun (WGS) entry which is preliminary data.</text>
</comment>